<dbReference type="Proteomes" id="UP000615446">
    <property type="component" value="Unassembled WGS sequence"/>
</dbReference>
<evidence type="ECO:0000256" key="2">
    <source>
        <dbReference type="ARBA" id="ARBA00022737"/>
    </source>
</evidence>
<accession>A0A8H3QJN1</accession>
<evidence type="ECO:0000313" key="6">
    <source>
        <dbReference type="Proteomes" id="UP000615446"/>
    </source>
</evidence>
<dbReference type="SUPFAM" id="SSF117281">
    <property type="entry name" value="Kelch motif"/>
    <property type="match status" value="1"/>
</dbReference>
<feature type="signal peptide" evidence="4">
    <location>
        <begin position="1"/>
        <end position="24"/>
    </location>
</feature>
<keyword evidence="1" id="KW-0880">Kelch repeat</keyword>
<dbReference type="Gene3D" id="2.120.10.80">
    <property type="entry name" value="Kelch-type beta propeller"/>
    <property type="match status" value="2"/>
</dbReference>
<keyword evidence="3" id="KW-0472">Membrane</keyword>
<feature type="transmembrane region" description="Helical" evidence="3">
    <location>
        <begin position="374"/>
        <end position="397"/>
    </location>
</feature>
<dbReference type="OrthoDB" id="10251809at2759"/>
<dbReference type="AlphaFoldDB" id="A0A8H3QJN1"/>
<dbReference type="PANTHER" id="PTHR46093">
    <property type="entry name" value="ACYL-COA-BINDING DOMAIN-CONTAINING PROTEIN 5"/>
    <property type="match status" value="1"/>
</dbReference>
<reference evidence="5" key="1">
    <citation type="submission" date="2019-10" db="EMBL/GenBank/DDBJ databases">
        <title>Conservation and host-specific expression of non-tandemly repeated heterogenous ribosome RNA gene in arbuscular mycorrhizal fungi.</title>
        <authorList>
            <person name="Maeda T."/>
            <person name="Kobayashi Y."/>
            <person name="Nakagawa T."/>
            <person name="Ezawa T."/>
            <person name="Yamaguchi K."/>
            <person name="Bino T."/>
            <person name="Nishimoto Y."/>
            <person name="Shigenobu S."/>
            <person name="Kawaguchi M."/>
        </authorList>
    </citation>
    <scope>NUCLEOTIDE SEQUENCE</scope>
    <source>
        <strain evidence="5">HR1</strain>
    </source>
</reference>
<dbReference type="InterPro" id="IPR015915">
    <property type="entry name" value="Kelch-typ_b-propeller"/>
</dbReference>
<feature type="chain" id="PRO_5034883835" description="Galactose oxidase" evidence="4">
    <location>
        <begin position="25"/>
        <end position="507"/>
    </location>
</feature>
<dbReference type="EMBL" id="BLAL01000059">
    <property type="protein sequence ID" value="GES82203.1"/>
    <property type="molecule type" value="Genomic_DNA"/>
</dbReference>
<name>A0A8H3QJN1_9GLOM</name>
<evidence type="ECO:0000256" key="1">
    <source>
        <dbReference type="ARBA" id="ARBA00022441"/>
    </source>
</evidence>
<dbReference type="PANTHER" id="PTHR46093:SF18">
    <property type="entry name" value="FIBRONECTIN TYPE-III DOMAIN-CONTAINING PROTEIN"/>
    <property type="match status" value="1"/>
</dbReference>
<dbReference type="SUPFAM" id="SSF50965">
    <property type="entry name" value="Galactose oxidase, central domain"/>
    <property type="match status" value="1"/>
</dbReference>
<keyword evidence="4" id="KW-0732">Signal</keyword>
<evidence type="ECO:0000256" key="4">
    <source>
        <dbReference type="SAM" id="SignalP"/>
    </source>
</evidence>
<gene>
    <name evidence="5" type="ORF">RCL2_000942200</name>
</gene>
<protein>
    <recommendedName>
        <fullName evidence="7">Galactose oxidase</fullName>
    </recommendedName>
</protein>
<organism evidence="5 6">
    <name type="scientific">Rhizophagus clarus</name>
    <dbReference type="NCBI Taxonomy" id="94130"/>
    <lineage>
        <taxon>Eukaryota</taxon>
        <taxon>Fungi</taxon>
        <taxon>Fungi incertae sedis</taxon>
        <taxon>Mucoromycota</taxon>
        <taxon>Glomeromycotina</taxon>
        <taxon>Glomeromycetes</taxon>
        <taxon>Glomerales</taxon>
        <taxon>Glomeraceae</taxon>
        <taxon>Rhizophagus</taxon>
    </lineage>
</organism>
<dbReference type="Pfam" id="PF24681">
    <property type="entry name" value="Kelch_KLHDC2_KLHL20_DRC7"/>
    <property type="match status" value="2"/>
</dbReference>
<sequence>MTKNSLFNFIILWILFQVLVEVNCQMTPFKPSVLLCGHTATLIDEKLYILDGYDIYGNQAVNQFFYLDVSVQFNTQELSWRDLSNNNKVPSHYFATSVNGGANNNTLFLFGGVTSDQTMASVYTFNPQNNLWDTPKIVGVNRKYELTGIINYEGKFYLWGGTTNGNDFANDMLILDTINFNWGKGSVVNAPIPRSNYGATLLSNNKIIYIGGVNENVQVDFKTLNINQGSALPLSEVYLYDTTNDSWNTQTTSGKIPSNRAGFSTILSLDGQRIIIYGGAFSNSNAEDTTALYVLDLTNYNWYVPKISGKIPNSRAFHKANVIGKYMVVSFGVGYDRTIESDILLLDISNNEEYIWTTNFDLSSPSHSSNNKTVIILGFLLGGVLLLVLLVGGFFVYKWNKNKKEQKVNYRNENYSNHGQEEIEISSEPTVSVISNSNNNHEQEVTSTSADNIRLSLQVFKDEILQALKQEISQDLKKEISQNLKNEILQAFREENIHITKNNERTE</sequence>
<comment type="caution">
    <text evidence="5">The sequence shown here is derived from an EMBL/GenBank/DDBJ whole genome shotgun (WGS) entry which is preliminary data.</text>
</comment>
<dbReference type="InterPro" id="IPR011043">
    <property type="entry name" value="Gal_Oxase/kelch_b-propeller"/>
</dbReference>
<evidence type="ECO:0000313" key="5">
    <source>
        <dbReference type="EMBL" id="GES82203.1"/>
    </source>
</evidence>
<evidence type="ECO:0000256" key="3">
    <source>
        <dbReference type="SAM" id="Phobius"/>
    </source>
</evidence>
<keyword evidence="3" id="KW-0812">Transmembrane</keyword>
<keyword evidence="3" id="KW-1133">Transmembrane helix</keyword>
<evidence type="ECO:0008006" key="7">
    <source>
        <dbReference type="Google" id="ProtNLM"/>
    </source>
</evidence>
<proteinExistence type="predicted"/>
<keyword evidence="2" id="KW-0677">Repeat</keyword>